<dbReference type="EMBL" id="BMJQ01000004">
    <property type="protein sequence ID" value="GGF13585.1"/>
    <property type="molecule type" value="Genomic_DNA"/>
</dbReference>
<proteinExistence type="predicted"/>
<reference evidence="1" key="1">
    <citation type="journal article" date="2014" name="Int. J. Syst. Evol. Microbiol.">
        <title>Complete genome sequence of Corynebacterium casei LMG S-19264T (=DSM 44701T), isolated from a smear-ripened cheese.</title>
        <authorList>
            <consortium name="US DOE Joint Genome Institute (JGI-PGF)"/>
            <person name="Walter F."/>
            <person name="Albersmeier A."/>
            <person name="Kalinowski J."/>
            <person name="Ruckert C."/>
        </authorList>
    </citation>
    <scope>NUCLEOTIDE SEQUENCE</scope>
    <source>
        <strain evidence="1">CGMCC 1.15725</strain>
    </source>
</reference>
<organism evidence="1 2">
    <name type="scientific">Aliidongia dinghuensis</name>
    <dbReference type="NCBI Taxonomy" id="1867774"/>
    <lineage>
        <taxon>Bacteria</taxon>
        <taxon>Pseudomonadati</taxon>
        <taxon>Pseudomonadota</taxon>
        <taxon>Alphaproteobacteria</taxon>
        <taxon>Rhodospirillales</taxon>
        <taxon>Dongiaceae</taxon>
        <taxon>Aliidongia</taxon>
    </lineage>
</organism>
<dbReference type="AlphaFoldDB" id="A0A8J2YSE5"/>
<gene>
    <name evidence="1" type="ORF">GCM10011611_19140</name>
</gene>
<name>A0A8J2YSE5_9PROT</name>
<keyword evidence="2" id="KW-1185">Reference proteome</keyword>
<comment type="caution">
    <text evidence="1">The sequence shown here is derived from an EMBL/GenBank/DDBJ whole genome shotgun (WGS) entry which is preliminary data.</text>
</comment>
<dbReference type="RefSeq" id="WP_189044974.1">
    <property type="nucleotide sequence ID" value="NZ_BMJQ01000004.1"/>
</dbReference>
<protein>
    <submittedName>
        <fullName evidence="1">Uncharacterized protein</fullName>
    </submittedName>
</protein>
<reference evidence="1" key="2">
    <citation type="submission" date="2020-09" db="EMBL/GenBank/DDBJ databases">
        <authorList>
            <person name="Sun Q."/>
            <person name="Zhou Y."/>
        </authorList>
    </citation>
    <scope>NUCLEOTIDE SEQUENCE</scope>
    <source>
        <strain evidence="1">CGMCC 1.15725</strain>
    </source>
</reference>
<evidence type="ECO:0000313" key="2">
    <source>
        <dbReference type="Proteomes" id="UP000646365"/>
    </source>
</evidence>
<sequence length="449" mass="48570">MSDPSNTGGGGSDKAAAAMHDLERPLEHISEAKFREIARLLEEVHEQPGVQRILDHVRPRLAKLRPGRKPNLQRLFYQPLEDLLVPDGAPPNNGLLPRHLVALVWRQVVKTGDAETRKRFEDALRRAKADDRATQAAVAKELWPWAAAIIAAVAGNQGAAKAMLGSHAGLLPELIEVATLLELAPAVERLKAELPPRPIHGLADEQMGQIRRIIADSTGGDAQKVYVMVLIAMVRMAKRADFLESIMGMTLGLAATDKSAVYMRLSRLVMTEISDRARQMAETDRANLVGLADSARSLVTGVVAAERALKNDPQARRELSEMRKSAEKTVSQVVDTAKGAVTVAIAEGPGAGLEAQVETENNILALRKCQTFANHIGLDRAVEGALGGIVGEVRQKADGLFTALRAADSEAPPRDTAQQQMYWAVRMTELAGNPDDADKLRRDGLKAIG</sequence>
<evidence type="ECO:0000313" key="1">
    <source>
        <dbReference type="EMBL" id="GGF13585.1"/>
    </source>
</evidence>
<accession>A0A8J2YSE5</accession>
<dbReference type="Proteomes" id="UP000646365">
    <property type="component" value="Unassembled WGS sequence"/>
</dbReference>